<dbReference type="InterPro" id="IPR008840">
    <property type="entry name" value="Sipho_Gp157"/>
</dbReference>
<name>A0A0F9MYF4_9ZZZZ</name>
<sequence length="168" mass="19077">MAGLTLYEIDDRIREIIETHVDMKTGEISEEGLAELDALDIKREAKLFGYAHYVKEQEGLVEAVEKEMARLGGRQKAILNHILFLKNKIGEAVEKGTEMVEGTRRIGWRRSTRTEFTVPEDEIPKRYKKHKPATDTAQVSLVKDDLAAGKPAAVKCAKSTRHWKLFID</sequence>
<dbReference type="Pfam" id="PF05565">
    <property type="entry name" value="Sipho_Gp157"/>
    <property type="match status" value="1"/>
</dbReference>
<dbReference type="EMBL" id="LAZR01009167">
    <property type="protein sequence ID" value="KKM74272.1"/>
    <property type="molecule type" value="Genomic_DNA"/>
</dbReference>
<protein>
    <recommendedName>
        <fullName evidence="2">Siphovirus Gp157</fullName>
    </recommendedName>
</protein>
<proteinExistence type="predicted"/>
<comment type="caution">
    <text evidence="1">The sequence shown here is derived from an EMBL/GenBank/DDBJ whole genome shotgun (WGS) entry which is preliminary data.</text>
</comment>
<dbReference type="AlphaFoldDB" id="A0A0F9MYF4"/>
<gene>
    <name evidence="1" type="ORF">LCGC14_1401950</name>
</gene>
<evidence type="ECO:0008006" key="2">
    <source>
        <dbReference type="Google" id="ProtNLM"/>
    </source>
</evidence>
<organism evidence="1">
    <name type="scientific">marine sediment metagenome</name>
    <dbReference type="NCBI Taxonomy" id="412755"/>
    <lineage>
        <taxon>unclassified sequences</taxon>
        <taxon>metagenomes</taxon>
        <taxon>ecological metagenomes</taxon>
    </lineage>
</organism>
<evidence type="ECO:0000313" key="1">
    <source>
        <dbReference type="EMBL" id="KKM74272.1"/>
    </source>
</evidence>
<accession>A0A0F9MYF4</accession>
<reference evidence="1" key="1">
    <citation type="journal article" date="2015" name="Nature">
        <title>Complex archaea that bridge the gap between prokaryotes and eukaryotes.</title>
        <authorList>
            <person name="Spang A."/>
            <person name="Saw J.H."/>
            <person name="Jorgensen S.L."/>
            <person name="Zaremba-Niedzwiedzka K."/>
            <person name="Martijn J."/>
            <person name="Lind A.E."/>
            <person name="van Eijk R."/>
            <person name="Schleper C."/>
            <person name="Guy L."/>
            <person name="Ettema T.J."/>
        </authorList>
    </citation>
    <scope>NUCLEOTIDE SEQUENCE</scope>
</reference>